<sequence length="109" mass="11951">MVSCPTSVVESELMAASDKLDEASSSIDCLSPYLEIEIHNRHYVIKLPRCPLLCHRSLFAYLVVIKQPSLLCPKHEDTALPLRTCCGVQIGEPGASTPWATSINRVVVS</sequence>
<proteinExistence type="predicted"/>
<reference evidence="1 2" key="1">
    <citation type="journal article" date="2005" name="PLoS Biol.">
        <title>The genomes of Oryza sativa: a history of duplications.</title>
        <authorList>
            <person name="Yu J."/>
            <person name="Wang J."/>
            <person name="Lin W."/>
            <person name="Li S."/>
            <person name="Li H."/>
            <person name="Zhou J."/>
            <person name="Ni P."/>
            <person name="Dong W."/>
            <person name="Hu S."/>
            <person name="Zeng C."/>
            <person name="Zhang J."/>
            <person name="Zhang Y."/>
            <person name="Li R."/>
            <person name="Xu Z."/>
            <person name="Li S."/>
            <person name="Li X."/>
            <person name="Zheng H."/>
            <person name="Cong L."/>
            <person name="Lin L."/>
            <person name="Yin J."/>
            <person name="Geng J."/>
            <person name="Li G."/>
            <person name="Shi J."/>
            <person name="Liu J."/>
            <person name="Lv H."/>
            <person name="Li J."/>
            <person name="Wang J."/>
            <person name="Deng Y."/>
            <person name="Ran L."/>
            <person name="Shi X."/>
            <person name="Wang X."/>
            <person name="Wu Q."/>
            <person name="Li C."/>
            <person name="Ren X."/>
            <person name="Wang J."/>
            <person name="Wang X."/>
            <person name="Li D."/>
            <person name="Liu D."/>
            <person name="Zhang X."/>
            <person name="Ji Z."/>
            <person name="Zhao W."/>
            <person name="Sun Y."/>
            <person name="Zhang Z."/>
            <person name="Bao J."/>
            <person name="Han Y."/>
            <person name="Dong L."/>
            <person name="Ji J."/>
            <person name="Chen P."/>
            <person name="Wu S."/>
            <person name="Liu J."/>
            <person name="Xiao Y."/>
            <person name="Bu D."/>
            <person name="Tan J."/>
            <person name="Yang L."/>
            <person name="Ye C."/>
            <person name="Zhang J."/>
            <person name="Xu J."/>
            <person name="Zhou Y."/>
            <person name="Yu Y."/>
            <person name="Zhang B."/>
            <person name="Zhuang S."/>
            <person name="Wei H."/>
            <person name="Liu B."/>
            <person name="Lei M."/>
            <person name="Yu H."/>
            <person name="Li Y."/>
            <person name="Xu H."/>
            <person name="Wei S."/>
            <person name="He X."/>
            <person name="Fang L."/>
            <person name="Zhang Z."/>
            <person name="Zhang Y."/>
            <person name="Huang X."/>
            <person name="Su Z."/>
            <person name="Tong W."/>
            <person name="Li J."/>
            <person name="Tong Z."/>
            <person name="Li S."/>
            <person name="Ye J."/>
            <person name="Wang L."/>
            <person name="Fang L."/>
            <person name="Lei T."/>
            <person name="Chen C."/>
            <person name="Chen H."/>
            <person name="Xu Z."/>
            <person name="Li H."/>
            <person name="Huang H."/>
            <person name="Zhang F."/>
            <person name="Xu H."/>
            <person name="Li N."/>
            <person name="Zhao C."/>
            <person name="Li S."/>
            <person name="Dong L."/>
            <person name="Huang Y."/>
            <person name="Li L."/>
            <person name="Xi Y."/>
            <person name="Qi Q."/>
            <person name="Li W."/>
            <person name="Zhang B."/>
            <person name="Hu W."/>
            <person name="Zhang Y."/>
            <person name="Tian X."/>
            <person name="Jiao Y."/>
            <person name="Liang X."/>
            <person name="Jin J."/>
            <person name="Gao L."/>
            <person name="Zheng W."/>
            <person name="Hao B."/>
            <person name="Liu S."/>
            <person name="Wang W."/>
            <person name="Yuan L."/>
            <person name="Cao M."/>
            <person name="McDermott J."/>
            <person name="Samudrala R."/>
            <person name="Wang J."/>
            <person name="Wong G.K."/>
            <person name="Yang H."/>
        </authorList>
    </citation>
    <scope>NUCLEOTIDE SEQUENCE [LARGE SCALE GENOMIC DNA]</scope>
    <source>
        <strain evidence="2">cv. 93-11</strain>
    </source>
</reference>
<gene>
    <name evidence="1" type="ORF">OsI_18795</name>
</gene>
<dbReference type="Proteomes" id="UP000007015">
    <property type="component" value="Chromosome 5"/>
</dbReference>
<name>B8AYY0_ORYSI</name>
<protein>
    <submittedName>
        <fullName evidence="1">Uncharacterized protein</fullName>
    </submittedName>
</protein>
<keyword evidence="2" id="KW-1185">Reference proteome</keyword>
<evidence type="ECO:0000313" key="2">
    <source>
        <dbReference type="Proteomes" id="UP000007015"/>
    </source>
</evidence>
<organism evidence="1 2">
    <name type="scientific">Oryza sativa subsp. indica</name>
    <name type="common">Rice</name>
    <dbReference type="NCBI Taxonomy" id="39946"/>
    <lineage>
        <taxon>Eukaryota</taxon>
        <taxon>Viridiplantae</taxon>
        <taxon>Streptophyta</taxon>
        <taxon>Embryophyta</taxon>
        <taxon>Tracheophyta</taxon>
        <taxon>Spermatophyta</taxon>
        <taxon>Magnoliopsida</taxon>
        <taxon>Liliopsida</taxon>
        <taxon>Poales</taxon>
        <taxon>Poaceae</taxon>
        <taxon>BOP clade</taxon>
        <taxon>Oryzoideae</taxon>
        <taxon>Oryzeae</taxon>
        <taxon>Oryzinae</taxon>
        <taxon>Oryza</taxon>
        <taxon>Oryza sativa</taxon>
    </lineage>
</organism>
<dbReference type="HOGENOM" id="CLU_2188319_0_0_1"/>
<dbReference type="AlphaFoldDB" id="B8AYY0"/>
<dbReference type="Gramene" id="BGIOSGA018642-TA">
    <property type="protein sequence ID" value="BGIOSGA018642-PA"/>
    <property type="gene ID" value="BGIOSGA018642"/>
</dbReference>
<evidence type="ECO:0000313" key="1">
    <source>
        <dbReference type="EMBL" id="EEC78669.1"/>
    </source>
</evidence>
<accession>B8AYY0</accession>
<dbReference type="EMBL" id="CM000130">
    <property type="protein sequence ID" value="EEC78669.1"/>
    <property type="molecule type" value="Genomic_DNA"/>
</dbReference>